<feature type="transmembrane region" description="Helical" evidence="10">
    <location>
        <begin position="7"/>
        <end position="24"/>
    </location>
</feature>
<comment type="subcellular location">
    <subcellularLocation>
        <location evidence="1 10">Cell membrane</location>
        <topology evidence="1 10">Multi-pass membrane protein</topology>
    </subcellularLocation>
</comment>
<dbReference type="PANTHER" id="PTHR28259">
    <property type="entry name" value="FLUORIDE EXPORT PROTEIN 1-RELATED"/>
    <property type="match status" value="1"/>
</dbReference>
<keyword evidence="4 10" id="KW-1133">Transmembrane helix</keyword>
<keyword evidence="3 10" id="KW-0812">Transmembrane</keyword>
<dbReference type="HAMAP" id="MF_00454">
    <property type="entry name" value="FluC"/>
    <property type="match status" value="1"/>
</dbReference>
<dbReference type="GO" id="GO:0046872">
    <property type="term" value="F:metal ion binding"/>
    <property type="evidence" value="ECO:0007669"/>
    <property type="project" value="UniProtKB-KW"/>
</dbReference>
<sequence>MKNSEKYSAIASGAFFGGGLRVLVENLTPASWGSSFAVLCVNILACLIIGCFTGLFIKHVTNPFTNKAIVTGFCGSLSTFSSFSVGIVQLLASNRVIEAACYIVLNLVIGYAAVVVGLRLTLGNKVKEYLVK</sequence>
<dbReference type="EMBL" id="CP114883">
    <property type="protein sequence ID" value="WBB06595.1"/>
    <property type="molecule type" value="Genomic_DNA"/>
</dbReference>
<proteinExistence type="inferred from homology"/>
<evidence type="ECO:0000256" key="1">
    <source>
        <dbReference type="ARBA" id="ARBA00004651"/>
    </source>
</evidence>
<reference evidence="11 13" key="1">
    <citation type="submission" date="2019-08" db="EMBL/GenBank/DDBJ databases">
        <title>In-depth cultivation of the pig gut microbiome towards novel bacterial diversity and tailored functional studies.</title>
        <authorList>
            <person name="Wylensek D."/>
            <person name="Hitch T.C.A."/>
            <person name="Clavel T."/>
        </authorList>
    </citation>
    <scope>NUCLEOTIDE SEQUENCE [LARGE SCALE GENOMIC DNA]</scope>
    <source>
        <strain evidence="11 13">BL-178-WT-3A</strain>
    </source>
</reference>
<protein>
    <recommendedName>
        <fullName evidence="10">Fluoride-specific ion channel FluC</fullName>
    </recommendedName>
</protein>
<dbReference type="OrthoDB" id="9799631at2"/>
<dbReference type="PANTHER" id="PTHR28259:SF1">
    <property type="entry name" value="FLUORIDE EXPORT PROTEIN 1-RELATED"/>
    <property type="match status" value="1"/>
</dbReference>
<evidence type="ECO:0000256" key="4">
    <source>
        <dbReference type="ARBA" id="ARBA00022989"/>
    </source>
</evidence>
<evidence type="ECO:0000313" key="13">
    <source>
        <dbReference type="Proteomes" id="UP000471052"/>
    </source>
</evidence>
<evidence type="ECO:0000256" key="9">
    <source>
        <dbReference type="ARBA" id="ARBA00049940"/>
    </source>
</evidence>
<feature type="binding site" evidence="10">
    <location>
        <position position="75"/>
    </location>
    <ligand>
        <name>Na(+)</name>
        <dbReference type="ChEBI" id="CHEBI:29101"/>
        <note>structural</note>
    </ligand>
</feature>
<organism evidence="11 13">
    <name type="scientific">Streptococcus alactolyticus</name>
    <dbReference type="NCBI Taxonomy" id="29389"/>
    <lineage>
        <taxon>Bacteria</taxon>
        <taxon>Bacillati</taxon>
        <taxon>Bacillota</taxon>
        <taxon>Bacilli</taxon>
        <taxon>Lactobacillales</taxon>
        <taxon>Streptococcaceae</taxon>
        <taxon>Streptococcus</taxon>
    </lineage>
</organism>
<reference evidence="12 14" key="2">
    <citation type="submission" date="2022-12" db="EMBL/GenBank/DDBJ databases">
        <title>Streptococcus alactolyticus LGM, complete genome.</title>
        <authorList>
            <person name="Liu Z."/>
            <person name="Mu C."/>
            <person name="Zhu W."/>
        </authorList>
    </citation>
    <scope>NUCLEOTIDE SEQUENCE [LARGE SCALE GENOMIC DNA]</scope>
    <source>
        <strain evidence="12 14">LGM</strain>
    </source>
</reference>
<comment type="function">
    <text evidence="9 10">Fluoride-specific ion channel. Important for reducing fluoride concentration in the cell, thus reducing its toxicity.</text>
</comment>
<gene>
    <name evidence="10" type="primary">fluC</name>
    <name evidence="10" type="synonym">crcB</name>
    <name evidence="11" type="ORF">FYJ82_07365</name>
    <name evidence="12" type="ORF">O6R09_01185</name>
</gene>
<dbReference type="GeneID" id="99637267"/>
<dbReference type="RefSeq" id="WP_154455302.1">
    <property type="nucleotide sequence ID" value="NZ_BRXN01000044.1"/>
</dbReference>
<dbReference type="AlphaFoldDB" id="A0A6N7WQJ0"/>
<comment type="activity regulation">
    <text evidence="10">Na(+) is not transported, but it plays an essential structural role and its presence is essential for fluoride channel function.</text>
</comment>
<dbReference type="Pfam" id="PF02537">
    <property type="entry name" value="CRCB"/>
    <property type="match status" value="1"/>
</dbReference>
<evidence type="ECO:0000256" key="10">
    <source>
        <dbReference type="HAMAP-Rule" id="MF_00454"/>
    </source>
</evidence>
<feature type="binding site" evidence="10">
    <location>
        <position position="78"/>
    </location>
    <ligand>
        <name>Na(+)</name>
        <dbReference type="ChEBI" id="CHEBI:29101"/>
        <note>structural</note>
    </ligand>
</feature>
<dbReference type="InterPro" id="IPR003691">
    <property type="entry name" value="FluC"/>
</dbReference>
<dbReference type="Proteomes" id="UP000471052">
    <property type="component" value="Unassembled WGS sequence"/>
</dbReference>
<evidence type="ECO:0000256" key="5">
    <source>
        <dbReference type="ARBA" id="ARBA00023136"/>
    </source>
</evidence>
<keyword evidence="10" id="KW-0406">Ion transport</keyword>
<feature type="transmembrane region" description="Helical" evidence="10">
    <location>
        <begin position="69"/>
        <end position="91"/>
    </location>
</feature>
<evidence type="ECO:0000313" key="12">
    <source>
        <dbReference type="EMBL" id="WBB06595.1"/>
    </source>
</evidence>
<evidence type="ECO:0000256" key="3">
    <source>
        <dbReference type="ARBA" id="ARBA00022692"/>
    </source>
</evidence>
<keyword evidence="6 10" id="KW-0407">Ion channel</keyword>
<feature type="transmembrane region" description="Helical" evidence="10">
    <location>
        <begin position="36"/>
        <end position="57"/>
    </location>
</feature>
<dbReference type="GO" id="GO:0005886">
    <property type="term" value="C:plasma membrane"/>
    <property type="evidence" value="ECO:0007669"/>
    <property type="project" value="UniProtKB-SubCell"/>
</dbReference>
<evidence type="ECO:0000313" key="14">
    <source>
        <dbReference type="Proteomes" id="UP001212085"/>
    </source>
</evidence>
<keyword evidence="10" id="KW-0479">Metal-binding</keyword>
<accession>A0A6N7WQJ0</accession>
<evidence type="ECO:0000256" key="6">
    <source>
        <dbReference type="ARBA" id="ARBA00023303"/>
    </source>
</evidence>
<keyword evidence="10" id="KW-0915">Sodium</keyword>
<keyword evidence="5 10" id="KW-0472">Membrane</keyword>
<dbReference type="GO" id="GO:0062054">
    <property type="term" value="F:fluoride channel activity"/>
    <property type="evidence" value="ECO:0007669"/>
    <property type="project" value="UniProtKB-UniRule"/>
</dbReference>
<evidence type="ECO:0000313" key="11">
    <source>
        <dbReference type="EMBL" id="MST54193.1"/>
    </source>
</evidence>
<evidence type="ECO:0000256" key="8">
    <source>
        <dbReference type="ARBA" id="ARBA00035585"/>
    </source>
</evidence>
<name>A0A6N7WQJ0_STRAY</name>
<feature type="transmembrane region" description="Helical" evidence="10">
    <location>
        <begin position="103"/>
        <end position="122"/>
    </location>
</feature>
<comment type="catalytic activity">
    <reaction evidence="8">
        <text>fluoride(in) = fluoride(out)</text>
        <dbReference type="Rhea" id="RHEA:76159"/>
        <dbReference type="ChEBI" id="CHEBI:17051"/>
    </reaction>
    <physiologicalReaction direction="left-to-right" evidence="8">
        <dbReference type="Rhea" id="RHEA:76160"/>
    </physiologicalReaction>
</comment>
<evidence type="ECO:0000256" key="2">
    <source>
        <dbReference type="ARBA" id="ARBA00022475"/>
    </source>
</evidence>
<dbReference type="GO" id="GO:0140114">
    <property type="term" value="P:cellular detoxification of fluoride"/>
    <property type="evidence" value="ECO:0007669"/>
    <property type="project" value="UniProtKB-UniRule"/>
</dbReference>
<dbReference type="EMBL" id="VUNP01000034">
    <property type="protein sequence ID" value="MST54193.1"/>
    <property type="molecule type" value="Genomic_DNA"/>
</dbReference>
<dbReference type="Proteomes" id="UP001212085">
    <property type="component" value="Chromosome"/>
</dbReference>
<evidence type="ECO:0000256" key="7">
    <source>
        <dbReference type="ARBA" id="ARBA00035120"/>
    </source>
</evidence>
<keyword evidence="14" id="KW-1185">Reference proteome</keyword>
<keyword evidence="2 10" id="KW-1003">Cell membrane</keyword>
<keyword evidence="10" id="KW-0813">Transport</keyword>
<comment type="similarity">
    <text evidence="7 10">Belongs to the fluoride channel Fluc/FEX (TC 1.A.43) family.</text>
</comment>